<keyword evidence="1" id="KW-0805">Transcription regulation</keyword>
<evidence type="ECO:0000256" key="5">
    <source>
        <dbReference type="SAM" id="MobiDB-lite"/>
    </source>
</evidence>
<dbReference type="InParanoid" id="A0A4R6QQE6"/>
<feature type="region of interest" description="Disordered" evidence="5">
    <location>
        <begin position="1"/>
        <end position="24"/>
    </location>
</feature>
<gene>
    <name evidence="7" type="ORF">DES47_102477</name>
</gene>
<dbReference type="SUPFAM" id="SSF48498">
    <property type="entry name" value="Tetracyclin repressor-like, C-terminal domain"/>
    <property type="match status" value="1"/>
</dbReference>
<dbReference type="RefSeq" id="WP_133700180.1">
    <property type="nucleotide sequence ID" value="NZ_SNXS01000002.1"/>
</dbReference>
<dbReference type="OrthoDB" id="9796019at2"/>
<sequence>MTTTVKPADAEEARPRARGRPRSLASRDAILKAARELMDQLGPSGVTMEAVAARAGVGKPTVYRWWPDRHAVAMAALMEAQHPAAALPTSKRTRTLQAALAQQMQGIADTFGSPRGRSVASMIAASDPNTELSKAFRNHFVLARREEGRVLLQEALQRGELREGLDLDVTLDLLYGPLFFRLLLGHAPLDAAFVKQLLTQALAGLRIAG</sequence>
<evidence type="ECO:0000256" key="1">
    <source>
        <dbReference type="ARBA" id="ARBA00023015"/>
    </source>
</evidence>
<dbReference type="GO" id="GO:0000976">
    <property type="term" value="F:transcription cis-regulatory region binding"/>
    <property type="evidence" value="ECO:0007669"/>
    <property type="project" value="TreeGrafter"/>
</dbReference>
<evidence type="ECO:0000256" key="4">
    <source>
        <dbReference type="PROSITE-ProRule" id="PRU00335"/>
    </source>
</evidence>
<dbReference type="InterPro" id="IPR050109">
    <property type="entry name" value="HTH-type_TetR-like_transc_reg"/>
</dbReference>
<evidence type="ECO:0000256" key="3">
    <source>
        <dbReference type="ARBA" id="ARBA00023163"/>
    </source>
</evidence>
<accession>A0A4R6QQE6</accession>
<protein>
    <submittedName>
        <fullName evidence="7">TetR family transcriptional regulator</fullName>
    </submittedName>
</protein>
<dbReference type="PROSITE" id="PS50977">
    <property type="entry name" value="HTH_TETR_2"/>
    <property type="match status" value="1"/>
</dbReference>
<evidence type="ECO:0000313" key="7">
    <source>
        <dbReference type="EMBL" id="TDP72732.1"/>
    </source>
</evidence>
<evidence type="ECO:0000313" key="8">
    <source>
        <dbReference type="Proteomes" id="UP000295361"/>
    </source>
</evidence>
<reference evidence="7 8" key="1">
    <citation type="submission" date="2019-03" db="EMBL/GenBank/DDBJ databases">
        <title>Genomic Encyclopedia of Type Strains, Phase IV (KMG-IV): sequencing the most valuable type-strain genomes for metagenomic binning, comparative biology and taxonomic classification.</title>
        <authorList>
            <person name="Goeker M."/>
        </authorList>
    </citation>
    <scope>NUCLEOTIDE SEQUENCE [LARGE SCALE GENOMIC DNA]</scope>
    <source>
        <strain evidence="7 8">DSM 16998</strain>
    </source>
</reference>
<dbReference type="AlphaFoldDB" id="A0A4R6QQE6"/>
<evidence type="ECO:0000256" key="2">
    <source>
        <dbReference type="ARBA" id="ARBA00023125"/>
    </source>
</evidence>
<dbReference type="InterPro" id="IPR001647">
    <property type="entry name" value="HTH_TetR"/>
</dbReference>
<dbReference type="SUPFAM" id="SSF46689">
    <property type="entry name" value="Homeodomain-like"/>
    <property type="match status" value="1"/>
</dbReference>
<dbReference type="Proteomes" id="UP000295361">
    <property type="component" value="Unassembled WGS sequence"/>
</dbReference>
<dbReference type="Pfam" id="PF00440">
    <property type="entry name" value="TetR_N"/>
    <property type="match status" value="1"/>
</dbReference>
<dbReference type="InterPro" id="IPR011075">
    <property type="entry name" value="TetR_C"/>
</dbReference>
<organism evidence="7 8">
    <name type="scientific">Roseateles toxinivorans</name>
    <dbReference type="NCBI Taxonomy" id="270368"/>
    <lineage>
        <taxon>Bacteria</taxon>
        <taxon>Pseudomonadati</taxon>
        <taxon>Pseudomonadota</taxon>
        <taxon>Betaproteobacteria</taxon>
        <taxon>Burkholderiales</taxon>
        <taxon>Sphaerotilaceae</taxon>
        <taxon>Roseateles</taxon>
    </lineage>
</organism>
<dbReference type="InterPro" id="IPR009057">
    <property type="entry name" value="Homeodomain-like_sf"/>
</dbReference>
<feature type="DNA-binding region" description="H-T-H motif" evidence="4">
    <location>
        <begin position="47"/>
        <end position="66"/>
    </location>
</feature>
<dbReference type="Pfam" id="PF16859">
    <property type="entry name" value="TetR_C_11"/>
    <property type="match status" value="1"/>
</dbReference>
<dbReference type="EMBL" id="SNXS01000002">
    <property type="protein sequence ID" value="TDP72732.1"/>
    <property type="molecule type" value="Genomic_DNA"/>
</dbReference>
<dbReference type="Gene3D" id="1.10.10.60">
    <property type="entry name" value="Homeodomain-like"/>
    <property type="match status" value="1"/>
</dbReference>
<dbReference type="Gene3D" id="1.10.357.10">
    <property type="entry name" value="Tetracycline Repressor, domain 2"/>
    <property type="match status" value="1"/>
</dbReference>
<dbReference type="PANTHER" id="PTHR30055">
    <property type="entry name" value="HTH-TYPE TRANSCRIPTIONAL REGULATOR RUTR"/>
    <property type="match status" value="1"/>
</dbReference>
<dbReference type="PRINTS" id="PR00455">
    <property type="entry name" value="HTHTETR"/>
</dbReference>
<comment type="caution">
    <text evidence="7">The sequence shown here is derived from an EMBL/GenBank/DDBJ whole genome shotgun (WGS) entry which is preliminary data.</text>
</comment>
<keyword evidence="3" id="KW-0804">Transcription</keyword>
<keyword evidence="2 4" id="KW-0238">DNA-binding</keyword>
<feature type="domain" description="HTH tetR-type" evidence="6">
    <location>
        <begin position="24"/>
        <end position="84"/>
    </location>
</feature>
<keyword evidence="8" id="KW-1185">Reference proteome</keyword>
<proteinExistence type="predicted"/>
<dbReference type="InterPro" id="IPR036271">
    <property type="entry name" value="Tet_transcr_reg_TetR-rel_C_sf"/>
</dbReference>
<dbReference type="PANTHER" id="PTHR30055:SF148">
    <property type="entry name" value="TETR-FAMILY TRANSCRIPTIONAL REGULATOR"/>
    <property type="match status" value="1"/>
</dbReference>
<evidence type="ECO:0000259" key="6">
    <source>
        <dbReference type="PROSITE" id="PS50977"/>
    </source>
</evidence>
<name>A0A4R6QQE6_9BURK</name>
<dbReference type="GO" id="GO:0003700">
    <property type="term" value="F:DNA-binding transcription factor activity"/>
    <property type="evidence" value="ECO:0007669"/>
    <property type="project" value="TreeGrafter"/>
</dbReference>